<keyword evidence="2" id="KW-1133">Transmembrane helix</keyword>
<evidence type="ECO:0000256" key="1">
    <source>
        <dbReference type="SAM" id="MobiDB-lite"/>
    </source>
</evidence>
<dbReference type="EMBL" id="MCFC01000004">
    <property type="protein sequence ID" value="ORY34054.1"/>
    <property type="molecule type" value="Genomic_DNA"/>
</dbReference>
<name>A0A1Y2BGX7_9TREE</name>
<dbReference type="OrthoDB" id="2574956at2759"/>
<dbReference type="Proteomes" id="UP000193986">
    <property type="component" value="Unassembled WGS sequence"/>
</dbReference>
<keyword evidence="2" id="KW-0472">Membrane</keyword>
<sequence length="301" mass="32489">MTTPEQHARSNTSLTPIAIHSTPTSHAAPVSTHPKLRYPYPLALLAILDLFYTLHHASKHRAAPHLIGLSIIRAGVLIIGLGSSRLWRQRGVWLGLASGISVGAVVWEWCVGQLRKSETGEADVQSRAHASFLGTTILISTIEYLCFLVLLRLSPAPGLSLRDSIQSPTGYSFRTSATPPSQSQDSESDPEMGFTDPEDDDVSSVSDSSIIDLPPPLSPSRIVPPHSLSMNGGLNLAALDDTPVVGHLVRRTRSARFLGRSWGSRVGPEDDDDDQGEGEELGRTAQNRGTREEDYGTFGQA</sequence>
<gene>
    <name evidence="3" type="ORF">BCR39DRAFT_518285</name>
</gene>
<feature type="compositionally biased region" description="Low complexity" evidence="1">
    <location>
        <begin position="203"/>
        <end position="212"/>
    </location>
</feature>
<reference evidence="3 4" key="1">
    <citation type="submission" date="2016-07" db="EMBL/GenBank/DDBJ databases">
        <title>Pervasive Adenine N6-methylation of Active Genes in Fungi.</title>
        <authorList>
            <consortium name="DOE Joint Genome Institute"/>
            <person name="Mondo S.J."/>
            <person name="Dannebaum R.O."/>
            <person name="Kuo R.C."/>
            <person name="Labutti K."/>
            <person name="Haridas S."/>
            <person name="Kuo A."/>
            <person name="Salamov A."/>
            <person name="Ahrendt S.R."/>
            <person name="Lipzen A."/>
            <person name="Sullivan W."/>
            <person name="Andreopoulos W.B."/>
            <person name="Clum A."/>
            <person name="Lindquist E."/>
            <person name="Daum C."/>
            <person name="Ramamoorthy G.K."/>
            <person name="Gryganskyi A."/>
            <person name="Culley D."/>
            <person name="Magnuson J.K."/>
            <person name="James T.Y."/>
            <person name="O'Malley M.A."/>
            <person name="Stajich J.E."/>
            <person name="Spatafora J.W."/>
            <person name="Visel A."/>
            <person name="Grigoriev I.V."/>
        </authorList>
    </citation>
    <scope>NUCLEOTIDE SEQUENCE [LARGE SCALE GENOMIC DNA]</scope>
    <source>
        <strain evidence="3 4">68-887.2</strain>
    </source>
</reference>
<feature type="transmembrane region" description="Helical" evidence="2">
    <location>
        <begin position="132"/>
        <end position="153"/>
    </location>
</feature>
<keyword evidence="2" id="KW-0812">Transmembrane</keyword>
<evidence type="ECO:0000256" key="2">
    <source>
        <dbReference type="SAM" id="Phobius"/>
    </source>
</evidence>
<dbReference type="InParanoid" id="A0A1Y2BGX7"/>
<keyword evidence="4" id="KW-1185">Reference proteome</keyword>
<feature type="transmembrane region" description="Helical" evidence="2">
    <location>
        <begin position="66"/>
        <end position="86"/>
    </location>
</feature>
<feature type="compositionally biased region" description="Acidic residues" evidence="1">
    <location>
        <begin position="269"/>
        <end position="279"/>
    </location>
</feature>
<protein>
    <submittedName>
        <fullName evidence="3">Uncharacterized protein</fullName>
    </submittedName>
</protein>
<proteinExistence type="predicted"/>
<evidence type="ECO:0000313" key="3">
    <source>
        <dbReference type="EMBL" id="ORY34054.1"/>
    </source>
</evidence>
<feature type="compositionally biased region" description="Acidic residues" evidence="1">
    <location>
        <begin position="186"/>
        <end position="202"/>
    </location>
</feature>
<dbReference type="AlphaFoldDB" id="A0A1Y2BGX7"/>
<accession>A0A1Y2BGX7</accession>
<feature type="transmembrane region" description="Helical" evidence="2">
    <location>
        <begin position="92"/>
        <end position="111"/>
    </location>
</feature>
<organism evidence="3 4">
    <name type="scientific">Naematelia encephala</name>
    <dbReference type="NCBI Taxonomy" id="71784"/>
    <lineage>
        <taxon>Eukaryota</taxon>
        <taxon>Fungi</taxon>
        <taxon>Dikarya</taxon>
        <taxon>Basidiomycota</taxon>
        <taxon>Agaricomycotina</taxon>
        <taxon>Tremellomycetes</taxon>
        <taxon>Tremellales</taxon>
        <taxon>Naemateliaceae</taxon>
        <taxon>Naematelia</taxon>
    </lineage>
</organism>
<comment type="caution">
    <text evidence="3">The sequence shown here is derived from an EMBL/GenBank/DDBJ whole genome shotgun (WGS) entry which is preliminary data.</text>
</comment>
<feature type="region of interest" description="Disordered" evidence="1">
    <location>
        <begin position="259"/>
        <end position="301"/>
    </location>
</feature>
<feature type="region of interest" description="Disordered" evidence="1">
    <location>
        <begin position="170"/>
        <end position="225"/>
    </location>
</feature>
<evidence type="ECO:0000313" key="4">
    <source>
        <dbReference type="Proteomes" id="UP000193986"/>
    </source>
</evidence>